<evidence type="ECO:0000313" key="1">
    <source>
        <dbReference type="EMBL" id="KAF9747399.1"/>
    </source>
</evidence>
<dbReference type="EMBL" id="JADCTT010000010">
    <property type="protein sequence ID" value="KAF9747399.1"/>
    <property type="molecule type" value="Genomic_DNA"/>
</dbReference>
<name>A0A8H7KBP5_BIOOC</name>
<dbReference type="Proteomes" id="UP000616885">
    <property type="component" value="Unassembled WGS sequence"/>
</dbReference>
<proteinExistence type="predicted"/>
<organism evidence="1 2">
    <name type="scientific">Bionectria ochroleuca</name>
    <name type="common">Gliocladium roseum</name>
    <dbReference type="NCBI Taxonomy" id="29856"/>
    <lineage>
        <taxon>Eukaryota</taxon>
        <taxon>Fungi</taxon>
        <taxon>Dikarya</taxon>
        <taxon>Ascomycota</taxon>
        <taxon>Pezizomycotina</taxon>
        <taxon>Sordariomycetes</taxon>
        <taxon>Hypocreomycetidae</taxon>
        <taxon>Hypocreales</taxon>
        <taxon>Bionectriaceae</taxon>
        <taxon>Clonostachys</taxon>
    </lineage>
</organism>
<evidence type="ECO:0000313" key="2">
    <source>
        <dbReference type="Proteomes" id="UP000616885"/>
    </source>
</evidence>
<dbReference type="InterPro" id="IPR021276">
    <property type="entry name" value="DUF2855"/>
</dbReference>
<accession>A0A8H7KBP5</accession>
<comment type="caution">
    <text evidence="1">The sequence shown here is derived from an EMBL/GenBank/DDBJ whole genome shotgun (WGS) entry which is preliminary data.</text>
</comment>
<protein>
    <submittedName>
        <fullName evidence="1">Uncharacterized protein</fullName>
    </submittedName>
</protein>
<sequence length="416" mass="44821">MAETPVIQVLDKEHYFTQKLIALPDELPYPELGPSSLRLRTKAFTLSANNFAYCKIGFALGWWSFHPLPPSTPAPYNDSAVYGRTNAWGYMEVIDSTLSAVPKGSFLFGYLPIGTLAQDVQFEAGSTPGQVVATSPHRRELMTIYNHYTVSGPETGLALEAKTPEAGLDVVLRVMTETAFLLNKFVFAGNPQETVKPSAQPMNWTSERADLTDATLIFLAPGSKVALILAQLIKNDRSSSKPKRVIGAASDYSKTFVEATGKYDAVVSTSESPAEFLPKLGVDAAEKVILVDFGGRAGLGQKWTSVVAPAYKNFLLFLVGSELSEVSQANALKALAVQKPDFAIQVNASDMREEAIKRVGEAEYLTGLSNAVKSVQSAGINGLQVTWGDGMEDAVKGWDRLAKGEVGADEGLAFLV</sequence>
<dbReference type="AlphaFoldDB" id="A0A8H7KBP5"/>
<reference evidence="1" key="1">
    <citation type="submission" date="2020-10" db="EMBL/GenBank/DDBJ databases">
        <title>High-Quality Genome Resource of Clonostachys rosea strain S41 by Oxford Nanopore Long-Read Sequencing.</title>
        <authorList>
            <person name="Wang H."/>
        </authorList>
    </citation>
    <scope>NUCLEOTIDE SEQUENCE</scope>
    <source>
        <strain evidence="1">S41</strain>
    </source>
</reference>
<gene>
    <name evidence="1" type="ORF">IM811_002733</name>
</gene>
<dbReference type="Pfam" id="PF11017">
    <property type="entry name" value="DUF2855"/>
    <property type="match status" value="1"/>
</dbReference>